<reference evidence="10" key="1">
    <citation type="submission" date="2023-01" db="EMBL/GenBank/DDBJ databases">
        <title>Key to firefly adult light organ development and bioluminescence: homeobox transcription factors regulate luciferase expression and transportation to peroxisome.</title>
        <authorList>
            <person name="Fu X."/>
        </authorList>
    </citation>
    <scope>NUCLEOTIDE SEQUENCE [LARGE SCALE GENOMIC DNA]</scope>
</reference>
<accession>A0AAN7SMU2</accession>
<dbReference type="PANTHER" id="PTHR19139">
    <property type="entry name" value="AQUAPORIN TRANSPORTER"/>
    <property type="match status" value="1"/>
</dbReference>
<evidence type="ECO:0000256" key="1">
    <source>
        <dbReference type="ARBA" id="ARBA00004141"/>
    </source>
</evidence>
<evidence type="ECO:0008006" key="11">
    <source>
        <dbReference type="Google" id="ProtNLM"/>
    </source>
</evidence>
<keyword evidence="5 8" id="KW-1133">Transmembrane helix</keyword>
<dbReference type="InterPro" id="IPR000425">
    <property type="entry name" value="MIP"/>
</dbReference>
<dbReference type="InterPro" id="IPR023271">
    <property type="entry name" value="Aquaporin-like"/>
</dbReference>
<evidence type="ECO:0000256" key="3">
    <source>
        <dbReference type="ARBA" id="ARBA00022448"/>
    </source>
</evidence>
<comment type="caution">
    <text evidence="9">The sequence shown here is derived from an EMBL/GenBank/DDBJ whole genome shotgun (WGS) entry which is preliminary data.</text>
</comment>
<feature type="transmembrane region" description="Helical" evidence="8">
    <location>
        <begin position="178"/>
        <end position="195"/>
    </location>
</feature>
<sequence>MGDESLQLPDDNLEYCIVTLFEKIDALRNETVYMSPKFWKISFRHELRSLDFWRCVICECIASFCYVFIVCGATASAGVKASEANVLFATALAAGLAMTTLTQCFAHISGAHINPAVTIALSITKSITFIRTIMFVIAQCGGGIAGAFLLYGMTISRSQGTLCVGLAHTKNIVPSERFVVELTLTFIIVLTYLMTMDTYTKWLGSSSLIIGASYAACTFVSMPYLNPAQSLGPSFVLNKWENHWVDWIGPLSGAIISGLIYRFVLNPRRRKSSKDSDDGDSSSIHSYEDPYDDLEKTNGTKYSTYRQTANTVVTSSSGYCPSLMSASLYSAPLCKLERVESLYGGTKSLYCKSPPLTRANLNRSQSVYTKTNTGNRDVSPRPGPLVPAQSLYPMRLNQQNYVQNQNVQNQIQQRTETTFTGRTPQPIGANARTEVYGTVNNSAMRSNNTSDAENGKYEDNSKSARNRPKSMYGITTNQTRHAPGDDSNYNAYYGSTKRSNTNSTVAYHNATSNIPSKTSTVNNGYGTRVSEVKHANPQILTAPLTSSSFHQHSPSQY</sequence>
<comment type="subcellular location">
    <subcellularLocation>
        <location evidence="1">Membrane</location>
        <topology evidence="1">Multi-pass membrane protein</topology>
    </subcellularLocation>
</comment>
<dbReference type="Pfam" id="PF00230">
    <property type="entry name" value="MIP"/>
    <property type="match status" value="1"/>
</dbReference>
<dbReference type="GO" id="GO:0015250">
    <property type="term" value="F:water channel activity"/>
    <property type="evidence" value="ECO:0007669"/>
    <property type="project" value="TreeGrafter"/>
</dbReference>
<organism evidence="9 10">
    <name type="scientific">Aquatica leii</name>
    <dbReference type="NCBI Taxonomy" id="1421715"/>
    <lineage>
        <taxon>Eukaryota</taxon>
        <taxon>Metazoa</taxon>
        <taxon>Ecdysozoa</taxon>
        <taxon>Arthropoda</taxon>
        <taxon>Hexapoda</taxon>
        <taxon>Insecta</taxon>
        <taxon>Pterygota</taxon>
        <taxon>Neoptera</taxon>
        <taxon>Endopterygota</taxon>
        <taxon>Coleoptera</taxon>
        <taxon>Polyphaga</taxon>
        <taxon>Elateriformia</taxon>
        <taxon>Elateroidea</taxon>
        <taxon>Lampyridae</taxon>
        <taxon>Luciolinae</taxon>
        <taxon>Aquatica</taxon>
    </lineage>
</organism>
<evidence type="ECO:0000256" key="4">
    <source>
        <dbReference type="ARBA" id="ARBA00022692"/>
    </source>
</evidence>
<dbReference type="InterPro" id="IPR034294">
    <property type="entry name" value="Aquaporin_transptr"/>
</dbReference>
<feature type="region of interest" description="Disordered" evidence="7">
    <location>
        <begin position="270"/>
        <end position="298"/>
    </location>
</feature>
<dbReference type="PRINTS" id="PR00783">
    <property type="entry name" value="MINTRINSICP"/>
</dbReference>
<feature type="transmembrane region" description="Helical" evidence="8">
    <location>
        <begin position="202"/>
        <end position="224"/>
    </location>
</feature>
<dbReference type="GO" id="GO:0005886">
    <property type="term" value="C:plasma membrane"/>
    <property type="evidence" value="ECO:0007669"/>
    <property type="project" value="TreeGrafter"/>
</dbReference>
<keyword evidence="6 8" id="KW-0472">Membrane</keyword>
<protein>
    <recommendedName>
        <fullName evidence="11">Big brain</fullName>
    </recommendedName>
</protein>
<keyword evidence="10" id="KW-1185">Reference proteome</keyword>
<dbReference type="EMBL" id="JARPUR010000008">
    <property type="protein sequence ID" value="KAK4871650.1"/>
    <property type="molecule type" value="Genomic_DNA"/>
</dbReference>
<evidence type="ECO:0000256" key="2">
    <source>
        <dbReference type="ARBA" id="ARBA00006175"/>
    </source>
</evidence>
<name>A0AAN7SMU2_9COLE</name>
<dbReference type="AlphaFoldDB" id="A0AAN7SMU2"/>
<dbReference type="Gene3D" id="1.20.1080.10">
    <property type="entry name" value="Glycerol uptake facilitator protein"/>
    <property type="match status" value="1"/>
</dbReference>
<dbReference type="PROSITE" id="PS00221">
    <property type="entry name" value="MIP"/>
    <property type="match status" value="1"/>
</dbReference>
<feature type="transmembrane region" description="Helical" evidence="8">
    <location>
        <begin position="244"/>
        <end position="264"/>
    </location>
</feature>
<feature type="transmembrane region" description="Helical" evidence="8">
    <location>
        <begin position="52"/>
        <end position="75"/>
    </location>
</feature>
<feature type="region of interest" description="Disordered" evidence="7">
    <location>
        <begin position="440"/>
        <end position="491"/>
    </location>
</feature>
<evidence type="ECO:0000256" key="8">
    <source>
        <dbReference type="SAM" id="Phobius"/>
    </source>
</evidence>
<dbReference type="SUPFAM" id="SSF81338">
    <property type="entry name" value="Aquaporin-like"/>
    <property type="match status" value="1"/>
</dbReference>
<dbReference type="Proteomes" id="UP001353858">
    <property type="component" value="Unassembled WGS sequence"/>
</dbReference>
<evidence type="ECO:0000256" key="7">
    <source>
        <dbReference type="SAM" id="MobiDB-lite"/>
    </source>
</evidence>
<evidence type="ECO:0000313" key="10">
    <source>
        <dbReference type="Proteomes" id="UP001353858"/>
    </source>
</evidence>
<feature type="compositionally biased region" description="Polar residues" evidence="7">
    <location>
        <begin position="440"/>
        <end position="452"/>
    </location>
</feature>
<proteinExistence type="inferred from homology"/>
<dbReference type="InterPro" id="IPR022357">
    <property type="entry name" value="MIP_CS"/>
</dbReference>
<keyword evidence="3" id="KW-0813">Transport</keyword>
<evidence type="ECO:0000256" key="5">
    <source>
        <dbReference type="ARBA" id="ARBA00022989"/>
    </source>
</evidence>
<gene>
    <name evidence="9" type="ORF">RN001_015774</name>
</gene>
<dbReference type="CDD" id="cd00333">
    <property type="entry name" value="MIP"/>
    <property type="match status" value="1"/>
</dbReference>
<evidence type="ECO:0000313" key="9">
    <source>
        <dbReference type="EMBL" id="KAK4871650.1"/>
    </source>
</evidence>
<feature type="transmembrane region" description="Helical" evidence="8">
    <location>
        <begin position="87"/>
        <end position="108"/>
    </location>
</feature>
<feature type="compositionally biased region" description="Basic and acidic residues" evidence="7">
    <location>
        <begin position="453"/>
        <end position="462"/>
    </location>
</feature>
<dbReference type="PANTHER" id="PTHR19139:SF268">
    <property type="entry name" value="NEUROGENIC PROTEIN BIG BRAIN"/>
    <property type="match status" value="1"/>
</dbReference>
<keyword evidence="4 8" id="KW-0812">Transmembrane</keyword>
<comment type="similarity">
    <text evidence="2">Belongs to the MIP/aquaporin (TC 1.A.8) family.</text>
</comment>
<feature type="transmembrane region" description="Helical" evidence="8">
    <location>
        <begin position="129"/>
        <end position="151"/>
    </location>
</feature>
<evidence type="ECO:0000256" key="6">
    <source>
        <dbReference type="ARBA" id="ARBA00023136"/>
    </source>
</evidence>